<protein>
    <submittedName>
        <fullName evidence="1">Uncharacterized protein</fullName>
    </submittedName>
</protein>
<reference evidence="1" key="1">
    <citation type="submission" date="2023-07" db="EMBL/GenBank/DDBJ databases">
        <title>A chromosome-level genome assembly of Lolium multiflorum.</title>
        <authorList>
            <person name="Chen Y."/>
            <person name="Copetti D."/>
            <person name="Kolliker R."/>
            <person name="Studer B."/>
        </authorList>
    </citation>
    <scope>NUCLEOTIDE SEQUENCE</scope>
    <source>
        <strain evidence="1">02402/16</strain>
        <tissue evidence="1">Leaf</tissue>
    </source>
</reference>
<accession>A0AAD8RWH9</accession>
<dbReference type="Proteomes" id="UP001231189">
    <property type="component" value="Unassembled WGS sequence"/>
</dbReference>
<evidence type="ECO:0000313" key="1">
    <source>
        <dbReference type="EMBL" id="KAK1631151.1"/>
    </source>
</evidence>
<dbReference type="AlphaFoldDB" id="A0AAD8RWH9"/>
<evidence type="ECO:0000313" key="2">
    <source>
        <dbReference type="Proteomes" id="UP001231189"/>
    </source>
</evidence>
<organism evidence="1 2">
    <name type="scientific">Lolium multiflorum</name>
    <name type="common">Italian ryegrass</name>
    <name type="synonym">Lolium perenne subsp. multiflorum</name>
    <dbReference type="NCBI Taxonomy" id="4521"/>
    <lineage>
        <taxon>Eukaryota</taxon>
        <taxon>Viridiplantae</taxon>
        <taxon>Streptophyta</taxon>
        <taxon>Embryophyta</taxon>
        <taxon>Tracheophyta</taxon>
        <taxon>Spermatophyta</taxon>
        <taxon>Magnoliopsida</taxon>
        <taxon>Liliopsida</taxon>
        <taxon>Poales</taxon>
        <taxon>Poaceae</taxon>
        <taxon>BOP clade</taxon>
        <taxon>Pooideae</taxon>
        <taxon>Poodae</taxon>
        <taxon>Poeae</taxon>
        <taxon>Poeae Chloroplast Group 2 (Poeae type)</taxon>
        <taxon>Loliodinae</taxon>
        <taxon>Loliinae</taxon>
        <taxon>Lolium</taxon>
    </lineage>
</organism>
<proteinExistence type="predicted"/>
<sequence>MAQRCLLSPEERADPTWAASNNDTWRVDFFTVCRNEEPPSVDGLIAPLTSWNKDEHAHFSGVPRRTLSVVLNGILNGAQMLDCCRPRLHHQRAGF</sequence>
<name>A0AAD8RWH9_LOLMU</name>
<keyword evidence="2" id="KW-1185">Reference proteome</keyword>
<gene>
    <name evidence="1" type="ORF">QYE76_005466</name>
</gene>
<comment type="caution">
    <text evidence="1">The sequence shown here is derived from an EMBL/GenBank/DDBJ whole genome shotgun (WGS) entry which is preliminary data.</text>
</comment>
<dbReference type="EMBL" id="JAUUTY010000005">
    <property type="protein sequence ID" value="KAK1631151.1"/>
    <property type="molecule type" value="Genomic_DNA"/>
</dbReference>